<dbReference type="Pfam" id="PF01106">
    <property type="entry name" value="NifU"/>
    <property type="match status" value="1"/>
</dbReference>
<organism evidence="3 4">
    <name type="scientific">Candidatus Abzuiibacterium crystallinum</name>
    <dbReference type="NCBI Taxonomy" id="1974748"/>
    <lineage>
        <taxon>Bacteria</taxon>
        <taxon>Pseudomonadati</taxon>
        <taxon>Candidatus Omnitrophota</taxon>
        <taxon>Candidatus Abzuiibacterium</taxon>
    </lineage>
</organism>
<feature type="domain" description="Scaffold protein Nfu/NifU N-terminal" evidence="2">
    <location>
        <begin position="9"/>
        <end position="95"/>
    </location>
</feature>
<comment type="caution">
    <text evidence="3">The sequence shown here is derived from an EMBL/GenBank/DDBJ whole genome shotgun (WGS) entry which is preliminary data.</text>
</comment>
<dbReference type="SUPFAM" id="SSF117916">
    <property type="entry name" value="Fe-S cluster assembly (FSCA) domain-like"/>
    <property type="match status" value="1"/>
</dbReference>
<dbReference type="PIRSF" id="PIRSF036773">
    <property type="entry name" value="HIRIP5"/>
    <property type="match status" value="1"/>
</dbReference>
<proteinExistence type="inferred from homology"/>
<evidence type="ECO:0000313" key="4">
    <source>
        <dbReference type="Proteomes" id="UP000230859"/>
    </source>
</evidence>
<dbReference type="SUPFAM" id="SSF110836">
    <property type="entry name" value="Hypothetical protein SAV1430"/>
    <property type="match status" value="1"/>
</dbReference>
<accession>A0A2H0LQT5</accession>
<evidence type="ECO:0000256" key="1">
    <source>
        <dbReference type="ARBA" id="ARBA00006420"/>
    </source>
</evidence>
<dbReference type="GO" id="GO:0005506">
    <property type="term" value="F:iron ion binding"/>
    <property type="evidence" value="ECO:0007669"/>
    <property type="project" value="InterPro"/>
</dbReference>
<name>A0A2H0LQT5_9BACT</name>
<dbReference type="GO" id="GO:0016226">
    <property type="term" value="P:iron-sulfur cluster assembly"/>
    <property type="evidence" value="ECO:0007669"/>
    <property type="project" value="InterPro"/>
</dbReference>
<dbReference type="InterPro" id="IPR014824">
    <property type="entry name" value="Nfu/NifU_N"/>
</dbReference>
<dbReference type="PANTHER" id="PTHR11178:SF1">
    <property type="entry name" value="NFU1 IRON-SULFUR CLUSTER SCAFFOLD HOMOLOG, MITOCHONDRIAL"/>
    <property type="match status" value="1"/>
</dbReference>
<dbReference type="Pfam" id="PF08712">
    <property type="entry name" value="Nfu_N"/>
    <property type="match status" value="1"/>
</dbReference>
<evidence type="ECO:0000313" key="3">
    <source>
        <dbReference type="EMBL" id="PIQ86711.1"/>
    </source>
</evidence>
<dbReference type="InterPro" id="IPR034904">
    <property type="entry name" value="FSCA_dom_sf"/>
</dbReference>
<dbReference type="EMBL" id="PCVY01000037">
    <property type="protein sequence ID" value="PIQ86711.1"/>
    <property type="molecule type" value="Genomic_DNA"/>
</dbReference>
<reference evidence="3 4" key="1">
    <citation type="submission" date="2017-09" db="EMBL/GenBank/DDBJ databases">
        <title>Depth-based differentiation of microbial function through sediment-hosted aquifers and enrichment of novel symbionts in the deep terrestrial subsurface.</title>
        <authorList>
            <person name="Probst A.J."/>
            <person name="Ladd B."/>
            <person name="Jarett J.K."/>
            <person name="Geller-Mcgrath D.E."/>
            <person name="Sieber C.M."/>
            <person name="Emerson J.B."/>
            <person name="Anantharaman K."/>
            <person name="Thomas B.C."/>
            <person name="Malmstrom R."/>
            <person name="Stieglmeier M."/>
            <person name="Klingl A."/>
            <person name="Woyke T."/>
            <person name="Ryan C.M."/>
            <person name="Banfield J.F."/>
        </authorList>
    </citation>
    <scope>NUCLEOTIDE SEQUENCE [LARGE SCALE GENOMIC DNA]</scope>
    <source>
        <strain evidence="3">CG11_big_fil_rev_8_21_14_0_20_45_26</strain>
    </source>
</reference>
<dbReference type="Proteomes" id="UP000230859">
    <property type="component" value="Unassembled WGS sequence"/>
</dbReference>
<dbReference type="AlphaFoldDB" id="A0A2H0LQT5"/>
<dbReference type="Gene3D" id="3.30.1370.70">
    <property type="entry name" value="Scaffold protein Nfu/NifU, N-terminal domain"/>
    <property type="match status" value="1"/>
</dbReference>
<evidence type="ECO:0000259" key="2">
    <source>
        <dbReference type="SMART" id="SM00932"/>
    </source>
</evidence>
<dbReference type="InterPro" id="IPR035433">
    <property type="entry name" value="NFU1-like"/>
</dbReference>
<dbReference type="InterPro" id="IPR036498">
    <property type="entry name" value="Nfu/NifU_N_sf"/>
</dbReference>
<sequence>MENQREVQISAEMTPNPNTLKFNVDRLLIESGSYDFPDRAKAEASYLASELFDIAGVEGVFIGTSFITVSKQTEKMWQDLAPTLIEKLKAVLNSDKEIVSKDAVPSANDTSGSSEIEQKIRAVLDTEIRPAVARDGGDIIFYGYKDGIVTLHLQGACSSCPSSIMTLKMGVENRLKQIVPEIREVVQV</sequence>
<dbReference type="GO" id="GO:0051536">
    <property type="term" value="F:iron-sulfur cluster binding"/>
    <property type="evidence" value="ECO:0007669"/>
    <property type="project" value="InterPro"/>
</dbReference>
<dbReference type="PANTHER" id="PTHR11178">
    <property type="entry name" value="IRON-SULFUR CLUSTER SCAFFOLD PROTEIN NFU-RELATED"/>
    <property type="match status" value="1"/>
</dbReference>
<dbReference type="InterPro" id="IPR001075">
    <property type="entry name" value="NIF_FeS_clus_asmbl_NifU_C"/>
</dbReference>
<comment type="similarity">
    <text evidence="1">Belongs to the NifU family.</text>
</comment>
<protein>
    <submittedName>
        <fullName evidence="3">NifU family protein</fullName>
    </submittedName>
</protein>
<dbReference type="Gene3D" id="3.30.300.130">
    <property type="entry name" value="Fe-S cluster assembly (FSCA)"/>
    <property type="match status" value="1"/>
</dbReference>
<dbReference type="SMART" id="SM00932">
    <property type="entry name" value="Nfu_N"/>
    <property type="match status" value="1"/>
</dbReference>
<gene>
    <name evidence="3" type="ORF">COV74_03860</name>
</gene>